<keyword evidence="12" id="KW-0788">Thiol protease</keyword>
<evidence type="ECO:0000256" key="13">
    <source>
        <dbReference type="ARBA" id="ARBA00022840"/>
    </source>
</evidence>
<dbReference type="GO" id="GO:0039694">
    <property type="term" value="P:viral RNA genome replication"/>
    <property type="evidence" value="ECO:0007669"/>
    <property type="project" value="InterPro"/>
</dbReference>
<dbReference type="GO" id="GO:0003724">
    <property type="term" value="F:RNA helicase activity"/>
    <property type="evidence" value="ECO:0007669"/>
    <property type="project" value="InterPro"/>
</dbReference>
<dbReference type="GO" id="GO:0006508">
    <property type="term" value="P:proteolysis"/>
    <property type="evidence" value="ECO:0007669"/>
    <property type="project" value="UniProtKB-KW"/>
</dbReference>
<dbReference type="InterPro" id="IPR029053">
    <property type="entry name" value="Viral_coat"/>
</dbReference>
<dbReference type="GO" id="GO:0004197">
    <property type="term" value="F:cysteine-type endopeptidase activity"/>
    <property type="evidence" value="ECO:0007669"/>
    <property type="project" value="InterPro"/>
</dbReference>
<evidence type="ECO:0000256" key="3">
    <source>
        <dbReference type="ARBA" id="ARBA00022484"/>
    </source>
</evidence>
<evidence type="ECO:0000256" key="10">
    <source>
        <dbReference type="ARBA" id="ARBA00022801"/>
    </source>
</evidence>
<dbReference type="SUPFAM" id="SSF88633">
    <property type="entry name" value="Positive stranded ssRNA viruses"/>
    <property type="match status" value="2"/>
</dbReference>
<evidence type="ECO:0000256" key="2">
    <source>
        <dbReference type="ARBA" id="ARBA00020107"/>
    </source>
</evidence>
<dbReference type="InterPro" id="IPR004005">
    <property type="entry name" value="Calicivirus_coat"/>
</dbReference>
<keyword evidence="11" id="KW-0347">Helicase</keyword>
<keyword evidence="14" id="KW-0946">Virion</keyword>
<dbReference type="GO" id="GO:0006351">
    <property type="term" value="P:DNA-templated transcription"/>
    <property type="evidence" value="ECO:0007669"/>
    <property type="project" value="InterPro"/>
</dbReference>
<evidence type="ECO:0000256" key="5">
    <source>
        <dbReference type="ARBA" id="ARBA00022670"/>
    </source>
</evidence>
<keyword evidence="3" id="KW-0696">RNA-directed RNA polymerase</keyword>
<dbReference type="PROSITE" id="PS51218">
    <property type="entry name" value="SF3_HELICASE_2"/>
    <property type="match status" value="1"/>
</dbReference>
<keyword evidence="10" id="KW-0378">Hydrolase</keyword>
<keyword evidence="18" id="KW-0472">Membrane</keyword>
<keyword evidence="15" id="KW-0693">Viral RNA replication</keyword>
<evidence type="ECO:0000259" key="21">
    <source>
        <dbReference type="PROSITE" id="PS51874"/>
    </source>
</evidence>
<dbReference type="InterPro" id="IPR043128">
    <property type="entry name" value="Rev_trsase/Diguanyl_cyclase"/>
</dbReference>
<evidence type="ECO:0000313" key="22">
    <source>
        <dbReference type="EMBL" id="QSM07376.1"/>
    </source>
</evidence>
<dbReference type="Pfam" id="PF12381">
    <property type="entry name" value="Peptidase_C3G"/>
    <property type="match status" value="1"/>
</dbReference>
<feature type="domain" description="Peptidase C3" evidence="21">
    <location>
        <begin position="2627"/>
        <end position="2840"/>
    </location>
</feature>
<evidence type="ECO:0000256" key="15">
    <source>
        <dbReference type="ARBA" id="ARBA00022953"/>
    </source>
</evidence>
<keyword evidence="9" id="KW-0547">Nucleotide-binding</keyword>
<dbReference type="InterPro" id="IPR014759">
    <property type="entry name" value="Helicase_SF3_ssRNA_vir"/>
</dbReference>
<dbReference type="Pfam" id="PF12264">
    <property type="entry name" value="Waikav_capsid_1"/>
    <property type="match status" value="1"/>
</dbReference>
<evidence type="ECO:0000259" key="19">
    <source>
        <dbReference type="PROSITE" id="PS50507"/>
    </source>
</evidence>
<evidence type="ECO:0000259" key="20">
    <source>
        <dbReference type="PROSITE" id="PS51218"/>
    </source>
</evidence>
<evidence type="ECO:0000256" key="1">
    <source>
        <dbReference type="ARBA" id="ARBA00004328"/>
    </source>
</evidence>
<evidence type="ECO:0000256" key="12">
    <source>
        <dbReference type="ARBA" id="ARBA00022807"/>
    </source>
</evidence>
<sequence length="3462" mass="388468">MQNNNNSALISSLSKASSSTREFRDLLSLKFNPVVSFSHNIECNHSKALSTVSPCICSYCSLLYKLFLFQKKTQKDYISRISIKYLVNRDFISLFNSTCSLFWKSKNKKYTDLDDAKRSINNKLRSEYDCPLSRVHGTNSKEPYNHDSWGVCNNAEHLFECFSACDQAGGEHFPIHGQGVCWHATCSSCGASCTFTSPREGLILAIFLHFLELSYDGSKYGVRLQGTEEIVHCSRDFAQTVCLIMGARMCSEGIEIISKDPDFICIKSTVPVHRSASYPLDFACNWSKRYPKDDSITSSCECDHEFYLTSSSSLQLRLTKEMMRVLMMLIPCDGYMNGIHPDSGVIVEDLCGLINVGGLKGVNARVNLKFSTFHEAFYQGGFRIPHSEGCVNHMDQGMIQMFVETHGEMRVEGPQNCVSTIFEAEQCQQQSSLGTDSPRESSGSRYESEDEEDERAQLVKRAKDFLHNDEDIFVIDSKTSGRGLKDLSKRVGGLLKGVTQCVKKLHAVWDWPLDTVLKGIDGVGEWLDKNEAYVSKDVWACTMCPEVQKKTEEALKDQSLILNMLTDSIKQLSNALDKLSAMDKRNFEDIERRLNQLESRPVGSEGEKASNADSERLDHQRQQITDLYSKFLDLFRRVNDISERPQGKVRPAGFPKPRPDAEIGEQMAIPREKKKKDDLDDFPFEFKDSVRRGRTSLEKQSGNEVLPIPDEEVTKLSLVGGEKSQESVLGSTVHSRGVDEVHNAILADIYLGSTEWNVSSGEGKVLESYALPDAIWRTNYRMANICSLFQYYTCSGLEFTITTTSIGMQGGTLMVAWDSMSCATAQKIDTALQLSNLPFVFLHAASSKEVKFEVSSPAIQHMMCLTQSEKSIGRLGTLKICIINGLNANSETSQKVNINVWVRFKNPKFSFYTVPHDIVNMQSGSFSNIKGISSMEAIVASGKWSTTSSTNLMELTVHPTAVHISNGLVTQTTLSVISHLFNRWSGTLVYKFIFAASMFVRGKVLISAIPVAFRQNKLTKAQITSFPHVVCDLSTETKEFELSVPFISVGHNSLVCRDSIYDVSSYNADLVVSRIHMLILDPLVMTSNASNNISFCVTVRPGEDFALFDLAGVKAEYVDRTLKQSMFGSLTCGKLQGSSFDKWTSKNSVLAKFKLDGASNNGLFVMVSPYYRHFPPCTTLLGWLSQIFVEWSGTLVYTLRAHSHERMTSSYVRIWHDSNASTAEQEEFEFVSAIDPPAGADVVYWRPHDEAEISIKVPFKARTSKLLINKARYTPTQDDWIHYYNGMLIIDLEGTKPILFELSMRAGDDFEMYEQTVAPRCGKVTKYFTKLSYQDKLKGITEYPINTVRLSGPINKAITEPVKNKPAEAVKEEKPVSNEPRVAKKYKAGDVSYDDDGNKIFFDGTDWNYVEAKAEMNCLGCVQTVHDAGEILGDLKKRETISKVSEMVDAAHGIAVDNEKTLPKLIDSMKFLLPMLKRVDRASNAVEDKLSQFAALKDKIMSVLKGMFAESIPGVLIGAFDKGDIFWATMTTLIGGTALLWFSSSQRKFTKRFRALCLIIWSPFLIHKIWDLGKWIVHHIHKLYPCTKMYKEACRSHSNAGTFEGVKESFGSFTEWLSDNWMSSIQSLLTILGVVSSLILWGTIPDGKKLTSFSAKFKEIGDKGRSFSNIFSGFNSITKMCSDWSSTFMTWILKMGGKGLPKKDSALQQIIEFDLRKWVEETREMALQENKFQNFGTDSYIERVRRLYDQSQKIQEAILNGVKMDVSLSLIVKECKEKCTELLNGTYTFKGMKQARIDPIHISMIGAPGVGKSATAHIVINNLLDYMNEPTIDRIYTRCCADAYWSNYHHEPCILYDDLGAINSKLKMSDYAEIMGVKTNDPFSVPMAAVEDKGKHCTSKYVFSCTNILHLDDTGDVVTKNAYYRRRNVLVQVEREEGVAKNEINPTEGLLFTVLGYEPPIGNNEPHFQLKTTWTEDFLRNVNTEGWVFNRVDFRTFLRFLCTYTKAYMTSQENLLKGVQSFRINPFVDDTVVAQAPNPAAPIISLGEMVDKFNNFHYKASTLHDVIKKNGMIPPKGWATSKDLSFLELLRSMCGCSSGQNCNIEYLKARYHDIAARVTSTFAHEVFTLNRLAVLPAETTLNLRNEEKLADLHPLLFFLTLAGYYLMSGAGGICPYHESNKEVRLRVKRQTGRYDLDLDFDDTIPFQPQSYKLKEEIIVWPGVSRLFPKFTSELGVIRLTDGSKDYFFSPAVATRLDTDKARKVTWDYIWINGCEKKGDLKLLVDQDDGIIFDAILEEVEDFGKRDDFSPAFKDAIKQAKDIYGESNTFFTFLLYAMERQSQRIENDIESAKIANKKAAFLAATDKLREVEEKALKSSSDKAKIALAVGGGIVGVGALVGVIFGLKSLISSFVGEEAEEAESEGSAGGASGQFQTAHVIKGKMKPKIVVSTVTKENSAASASGTFKTEHVIKGRKQPKLTSKPEGGFGVTYDDSDLRRELIKEKRKSAKKNFQKAIKEVGTENTNDPTLSSIKRWQDLVMADGTIGPANTSECKGPLKRIVKESGSSQRGEHLVGSENEEADPTTIEAIRELIKEDFKDLINLTMNGTTIKLEKQARVGDFAIVKDKNLTELLMTHLTKMSCMIIAKSGEAYKCFNVLRLTGTFVALPSHYHPDLISAEKLWFICPNKVVAITYEPKRTILVSQYQDLMVWDLGNTVPPSLNYMKHIATNDDWEKYTTSQGLLVFTHYKQEATMTFSSVLDQIELVTPDIDVPTGSYEMCGSMHTIIKGLRYRVQSVPGFCGAAICKADTKSIRKIIGMHVAGATHKGIGYAETLTQESLQICIDKLKVGFNESKNISSASDKVPEIEICTKQSPAIEGKGNLGVIGVVARRALPNLPAKTSICPSIIHGMIGEVKSEPAILSKWDYRLGDQRTKWDPTLDGVKKYGTAVKPFPQAEINLVERHLSARFQNSSNSLRSRKVNTLEIGINGIDGTDFWSPMVMSTSAGYPYVLRKPKGESGKSWLFEELGTYPSGRVRYGIKDKEFLTNLTIMHDTIRRGEVPVIITMECPKDERRKLAKIYDKPATRTFTVLSPEINILFRMYFGDFAAMVMETRANHFSQVGINPETLEWSELMNNFQQVGARGFAGDYAKFDGIGSPDIYHSIVAVVNRWYNDGIENCTARHCLINAIVHRYGLAGDLLMRYSQGMPSGFSMTVIFNSFVNYYYMALAWQSIVEKSILSPQANLRDFDYYTKMVVYGDDNVIAVDDAFLEVFNLQTVASYLSEYGITYTDDAKNPIHLSKPHVPISSVTFLKRSFVPVDNSSMLWKAPLDKISIEERLNWIRDCAMPEEALFQNIDSALYEAAIHSESYFLDLKARVDGALERCGLNPTNHTFSEQLSRWWGNITNYSVSNVSLDYLVELSRFNEVDLSSKIHSVVLDKELTLKEILMKASMVPAARYIP</sequence>
<dbReference type="InterPro" id="IPR000605">
    <property type="entry name" value="Helicase_SF3_ssDNA/RNA_vir"/>
</dbReference>
<dbReference type="Pfam" id="PF00910">
    <property type="entry name" value="RNA_helicase"/>
    <property type="match status" value="1"/>
</dbReference>
<proteinExistence type="predicted"/>
<dbReference type="InterPro" id="IPR024387">
    <property type="entry name" value="Pept_C3G_Picornavir"/>
</dbReference>
<keyword evidence="23" id="KW-1185">Reference proteome</keyword>
<dbReference type="Proteomes" id="UP001228513">
    <property type="component" value="Segment"/>
</dbReference>
<dbReference type="InterPro" id="IPR033703">
    <property type="entry name" value="Rhv-like"/>
</dbReference>
<feature type="transmembrane region" description="Helical" evidence="18">
    <location>
        <begin position="2384"/>
        <end position="2405"/>
    </location>
</feature>
<dbReference type="CDD" id="cd00205">
    <property type="entry name" value="rhv_like"/>
    <property type="match status" value="2"/>
</dbReference>
<feature type="transmembrane region" description="Helical" evidence="18">
    <location>
        <begin position="1525"/>
        <end position="1541"/>
    </location>
</feature>
<dbReference type="InterPro" id="IPR043504">
    <property type="entry name" value="Peptidase_S1_PA_chymotrypsin"/>
</dbReference>
<dbReference type="Pfam" id="PF00915">
    <property type="entry name" value="Calici_coat"/>
    <property type="match status" value="1"/>
</dbReference>
<evidence type="ECO:0000256" key="6">
    <source>
        <dbReference type="ARBA" id="ARBA00022679"/>
    </source>
</evidence>
<keyword evidence="5" id="KW-0645">Protease</keyword>
<feature type="domain" description="RdRp catalytic" evidence="19">
    <location>
        <begin position="3143"/>
        <end position="3274"/>
    </location>
</feature>
<dbReference type="SUPFAM" id="SSF50494">
    <property type="entry name" value="Trypsin-like serine proteases"/>
    <property type="match status" value="1"/>
</dbReference>
<dbReference type="Gene3D" id="3.30.70.270">
    <property type="match status" value="1"/>
</dbReference>
<evidence type="ECO:0000256" key="17">
    <source>
        <dbReference type="SAM" id="MobiDB-lite"/>
    </source>
</evidence>
<keyword evidence="13" id="KW-0067">ATP-binding</keyword>
<dbReference type="Gene3D" id="2.60.120.20">
    <property type="match status" value="3"/>
</dbReference>
<dbReference type="PROSITE" id="PS51874">
    <property type="entry name" value="PCV_3C_PRO"/>
    <property type="match status" value="1"/>
</dbReference>
<organism evidence="22 23">
    <name type="scientific">Lettuce waikavirus 1</name>
    <dbReference type="NCBI Taxonomy" id="2749299"/>
    <lineage>
        <taxon>Viruses</taxon>
        <taxon>Riboviria</taxon>
        <taxon>Orthornavirae</taxon>
        <taxon>Pisuviricota</taxon>
        <taxon>Pisoniviricetes</taxon>
        <taxon>Picornavirales</taxon>
        <taxon>Secoviridae</taxon>
        <taxon>Waikavirus</taxon>
        <taxon>Ritunrivirus</taxon>
        <taxon>Waikavirus lactucae</taxon>
    </lineage>
</organism>
<feature type="domain" description="SF3 helicase" evidence="20">
    <location>
        <begin position="1780"/>
        <end position="1946"/>
    </location>
</feature>
<dbReference type="GO" id="GO:0003968">
    <property type="term" value="F:RNA-directed RNA polymerase activity"/>
    <property type="evidence" value="ECO:0007669"/>
    <property type="project" value="UniProtKB-KW"/>
</dbReference>
<keyword evidence="8" id="KW-0548">Nucleotidyltransferase</keyword>
<dbReference type="Gene3D" id="1.20.960.20">
    <property type="match status" value="1"/>
</dbReference>
<accession>A0A899J5X0</accession>
<feature type="region of interest" description="Disordered" evidence="17">
    <location>
        <begin position="594"/>
        <end position="618"/>
    </location>
</feature>
<dbReference type="InterPro" id="IPR024379">
    <property type="entry name" value="Waikavirus_capsid-1"/>
</dbReference>
<keyword evidence="6" id="KW-0808">Transferase</keyword>
<evidence type="ECO:0000313" key="23">
    <source>
        <dbReference type="Proteomes" id="UP001228513"/>
    </source>
</evidence>
<dbReference type="GO" id="GO:0003723">
    <property type="term" value="F:RNA binding"/>
    <property type="evidence" value="ECO:0007669"/>
    <property type="project" value="InterPro"/>
</dbReference>
<evidence type="ECO:0000256" key="18">
    <source>
        <dbReference type="SAM" id="Phobius"/>
    </source>
</evidence>
<keyword evidence="7 18" id="KW-0812">Transmembrane</keyword>
<dbReference type="GO" id="GO:0005524">
    <property type="term" value="F:ATP binding"/>
    <property type="evidence" value="ECO:0007669"/>
    <property type="project" value="UniProtKB-KW"/>
</dbReference>
<protein>
    <recommendedName>
        <fullName evidence="2">Genome polyprotein</fullName>
    </recommendedName>
</protein>
<evidence type="ECO:0000256" key="9">
    <source>
        <dbReference type="ARBA" id="ARBA00022741"/>
    </source>
</evidence>
<evidence type="ECO:0000256" key="7">
    <source>
        <dbReference type="ARBA" id="ARBA00022692"/>
    </source>
</evidence>
<dbReference type="InterPro" id="IPR007094">
    <property type="entry name" value="RNA-dir_pol_PSvirus"/>
</dbReference>
<evidence type="ECO:0000256" key="11">
    <source>
        <dbReference type="ARBA" id="ARBA00022806"/>
    </source>
</evidence>
<dbReference type="GO" id="GO:0030430">
    <property type="term" value="C:host cell cytoplasm"/>
    <property type="evidence" value="ECO:0007669"/>
    <property type="project" value="UniProtKB-SubCell"/>
</dbReference>
<evidence type="ECO:0000256" key="8">
    <source>
        <dbReference type="ARBA" id="ARBA00022695"/>
    </source>
</evidence>
<feature type="region of interest" description="Disordered" evidence="17">
    <location>
        <begin position="428"/>
        <end position="454"/>
    </location>
</feature>
<comment type="subcellular location">
    <subcellularLocation>
        <location evidence="1">Virion</location>
    </subcellularLocation>
</comment>
<dbReference type="GO" id="GO:0019028">
    <property type="term" value="C:viral capsid"/>
    <property type="evidence" value="ECO:0007669"/>
    <property type="project" value="UniProtKB-KW"/>
</dbReference>
<reference evidence="22 23" key="1">
    <citation type="submission" date="2020-04" db="EMBL/GenBank/DDBJ databases">
        <title>Molecular and biological characterization of novel and known Sequiviridae members infecting lettuce.</title>
        <authorList>
            <person name="Svanella-Dumas L."/>
            <person name="Tsarmpopoulos I."/>
            <person name="Marais A."/>
            <person name="Faure C."/>
            <person name="Theil S."/>
            <person name="Gaudin J."/>
            <person name="Leite de Oliveira M."/>
            <person name="Krause-Sakate R."/>
            <person name="Candresse T."/>
        </authorList>
    </citation>
    <scope>NUCLEOTIDE SEQUENCE [LARGE SCALE GENOMIC DNA]</scope>
    <source>
        <strain evidence="22">JG1</strain>
    </source>
</reference>
<dbReference type="Gene3D" id="2.40.10.10">
    <property type="entry name" value="Trypsin-like serine proteases"/>
    <property type="match status" value="1"/>
</dbReference>
<dbReference type="Pfam" id="PF00680">
    <property type="entry name" value="RdRP_1"/>
    <property type="match status" value="1"/>
</dbReference>
<feature type="compositionally biased region" description="Basic and acidic residues" evidence="17">
    <location>
        <begin position="605"/>
        <end position="618"/>
    </location>
</feature>
<dbReference type="InterPro" id="IPR001205">
    <property type="entry name" value="RNA-dir_pol_C"/>
</dbReference>
<keyword evidence="16 18" id="KW-1133">Transmembrane helix</keyword>
<dbReference type="InterPro" id="IPR044067">
    <property type="entry name" value="PCV_3C_PRO"/>
</dbReference>
<dbReference type="InterPro" id="IPR043502">
    <property type="entry name" value="DNA/RNA_pol_sf"/>
</dbReference>
<evidence type="ECO:0000256" key="4">
    <source>
        <dbReference type="ARBA" id="ARBA00022561"/>
    </source>
</evidence>
<dbReference type="InterPro" id="IPR009003">
    <property type="entry name" value="Peptidase_S1_PA"/>
</dbReference>
<feature type="transmembrane region" description="Helical" evidence="18">
    <location>
        <begin position="1625"/>
        <end position="1644"/>
    </location>
</feature>
<name>A0A899J5X0_9SECO</name>
<dbReference type="EMBL" id="MT348710">
    <property type="protein sequence ID" value="QSM07376.1"/>
    <property type="molecule type" value="Genomic_RNA"/>
</dbReference>
<dbReference type="SUPFAM" id="SSF56672">
    <property type="entry name" value="DNA/RNA polymerases"/>
    <property type="match status" value="1"/>
</dbReference>
<keyword evidence="4" id="KW-0167">Capsid protein</keyword>
<dbReference type="PROSITE" id="PS50507">
    <property type="entry name" value="RDRP_SSRNA_POS"/>
    <property type="match status" value="1"/>
</dbReference>
<evidence type="ECO:0000256" key="16">
    <source>
        <dbReference type="ARBA" id="ARBA00022989"/>
    </source>
</evidence>
<dbReference type="CDD" id="cd23169">
    <property type="entry name" value="ps-ssRNAv-Picornavirales"/>
    <property type="match status" value="1"/>
</dbReference>
<evidence type="ECO:0000256" key="14">
    <source>
        <dbReference type="ARBA" id="ARBA00022844"/>
    </source>
</evidence>